<evidence type="ECO:0000256" key="1">
    <source>
        <dbReference type="ARBA" id="ARBA00001933"/>
    </source>
</evidence>
<comment type="caution">
    <text evidence="8">The sequence shown here is derived from an EMBL/GenBank/DDBJ whole genome shotgun (WGS) entry which is preliminary data.</text>
</comment>
<keyword evidence="4 6" id="KW-0808">Transferase</keyword>
<dbReference type="InterPro" id="IPR004838">
    <property type="entry name" value="NHTrfase_class1_PyrdxlP-BS"/>
</dbReference>
<dbReference type="CDD" id="cd00609">
    <property type="entry name" value="AAT_like"/>
    <property type="match status" value="1"/>
</dbReference>
<dbReference type="GO" id="GO:0006520">
    <property type="term" value="P:amino acid metabolic process"/>
    <property type="evidence" value="ECO:0007669"/>
    <property type="project" value="InterPro"/>
</dbReference>
<organism evidence="8 9">
    <name type="scientific">Spelaeicoccus albus</name>
    <dbReference type="NCBI Taxonomy" id="1280376"/>
    <lineage>
        <taxon>Bacteria</taxon>
        <taxon>Bacillati</taxon>
        <taxon>Actinomycetota</taxon>
        <taxon>Actinomycetes</taxon>
        <taxon>Micrococcales</taxon>
        <taxon>Brevibacteriaceae</taxon>
        <taxon>Spelaeicoccus</taxon>
    </lineage>
</organism>
<gene>
    <name evidence="8" type="ORF">BJY26_003507</name>
</gene>
<dbReference type="GO" id="GO:0008483">
    <property type="term" value="F:transaminase activity"/>
    <property type="evidence" value="ECO:0007669"/>
    <property type="project" value="UniProtKB-KW"/>
</dbReference>
<dbReference type="GO" id="GO:0030170">
    <property type="term" value="F:pyridoxal phosphate binding"/>
    <property type="evidence" value="ECO:0007669"/>
    <property type="project" value="InterPro"/>
</dbReference>
<accession>A0A7Z0IJ97</accession>
<comment type="cofactor">
    <cofactor evidence="1 6">
        <name>pyridoxal 5'-phosphate</name>
        <dbReference type="ChEBI" id="CHEBI:597326"/>
    </cofactor>
</comment>
<proteinExistence type="inferred from homology"/>
<dbReference type="Proteomes" id="UP000539111">
    <property type="component" value="Unassembled WGS sequence"/>
</dbReference>
<dbReference type="PANTHER" id="PTHR46383:SF1">
    <property type="entry name" value="ASPARTATE AMINOTRANSFERASE"/>
    <property type="match status" value="1"/>
</dbReference>
<evidence type="ECO:0000256" key="6">
    <source>
        <dbReference type="RuleBase" id="RU000481"/>
    </source>
</evidence>
<dbReference type="FunFam" id="3.40.640.10:FF:000033">
    <property type="entry name" value="Aspartate aminotransferase"/>
    <property type="match status" value="1"/>
</dbReference>
<feature type="domain" description="Aminotransferase class I/classII large" evidence="7">
    <location>
        <begin position="34"/>
        <end position="394"/>
    </location>
</feature>
<dbReference type="Gene3D" id="3.90.1150.10">
    <property type="entry name" value="Aspartate Aminotransferase, domain 1"/>
    <property type="match status" value="1"/>
</dbReference>
<evidence type="ECO:0000313" key="8">
    <source>
        <dbReference type="EMBL" id="NYI69201.1"/>
    </source>
</evidence>
<dbReference type="PROSITE" id="PS00105">
    <property type="entry name" value="AA_TRANSFER_CLASS_1"/>
    <property type="match status" value="1"/>
</dbReference>
<comment type="similarity">
    <text evidence="2 6">Belongs to the class-I pyridoxal-phosphate-dependent aminotransferase family.</text>
</comment>
<dbReference type="InterPro" id="IPR015422">
    <property type="entry name" value="PyrdxlP-dep_Trfase_small"/>
</dbReference>
<evidence type="ECO:0000256" key="3">
    <source>
        <dbReference type="ARBA" id="ARBA00022576"/>
    </source>
</evidence>
<dbReference type="RefSeq" id="WP_179429463.1">
    <property type="nucleotide sequence ID" value="NZ_JACBZP010000001.1"/>
</dbReference>
<dbReference type="InterPro" id="IPR004839">
    <property type="entry name" value="Aminotransferase_I/II_large"/>
</dbReference>
<evidence type="ECO:0000259" key="7">
    <source>
        <dbReference type="Pfam" id="PF00155"/>
    </source>
</evidence>
<dbReference type="InterPro" id="IPR015421">
    <property type="entry name" value="PyrdxlP-dep_Trfase_major"/>
</dbReference>
<evidence type="ECO:0000256" key="4">
    <source>
        <dbReference type="ARBA" id="ARBA00022679"/>
    </source>
</evidence>
<sequence length="402" mass="42686">MTSLVTSKGLDHVGASAISRMMTRVNALKRGGVDVVGLHVGEPDFDTPSNIGDAAIAAIHDGDTHYPPMDGTPALKDAIIAKYLRATGLHFDRPEVAVTNGAKMMIFCAFFATLRPGDEVIVPAPYWTNYVDIVRMMQAVPVVVDCPAANGFILDPADLDDAISDKTRWLMLNSPGNPSGAVYGRDELSAIAAVLAKHPHVWLLADDIYEHLVYDDAAYTPMLGVAPELRERTLTISGVSKGYAMTGWRIGWGVGPAELVTAAAAVISQSTSAASGISQAAAVEALEGPQDSVAAFVSEYRRRRDLLIDGLARIPGLECSRPDGAFYAFVDVSGYFGTTTPDGNAITSDVDFADFLLDAGRVAVIPGSAFGSGTHVRLSFASDESVLRDAVRRIDEACGQLR</sequence>
<dbReference type="InterPro" id="IPR015424">
    <property type="entry name" value="PyrdxlP-dep_Trfase"/>
</dbReference>
<protein>
    <recommendedName>
        <fullName evidence="6">Aminotransferase</fullName>
        <ecNumber evidence="6">2.6.1.-</ecNumber>
    </recommendedName>
</protein>
<dbReference type="Pfam" id="PF00155">
    <property type="entry name" value="Aminotran_1_2"/>
    <property type="match status" value="1"/>
</dbReference>
<dbReference type="EC" id="2.6.1.-" evidence="6"/>
<reference evidence="8 9" key="1">
    <citation type="submission" date="2020-07" db="EMBL/GenBank/DDBJ databases">
        <title>Sequencing the genomes of 1000 actinobacteria strains.</title>
        <authorList>
            <person name="Klenk H.-P."/>
        </authorList>
    </citation>
    <scope>NUCLEOTIDE SEQUENCE [LARGE SCALE GENOMIC DNA]</scope>
    <source>
        <strain evidence="8 9">DSM 26341</strain>
    </source>
</reference>
<evidence type="ECO:0000256" key="5">
    <source>
        <dbReference type="ARBA" id="ARBA00022898"/>
    </source>
</evidence>
<evidence type="ECO:0000256" key="2">
    <source>
        <dbReference type="ARBA" id="ARBA00007441"/>
    </source>
</evidence>
<name>A0A7Z0IJ97_9MICO</name>
<dbReference type="AlphaFoldDB" id="A0A7Z0IJ97"/>
<keyword evidence="9" id="KW-1185">Reference proteome</keyword>
<dbReference type="InterPro" id="IPR050596">
    <property type="entry name" value="AspAT/PAT-like"/>
</dbReference>
<evidence type="ECO:0000313" key="9">
    <source>
        <dbReference type="Proteomes" id="UP000539111"/>
    </source>
</evidence>
<keyword evidence="5" id="KW-0663">Pyridoxal phosphate</keyword>
<dbReference type="EMBL" id="JACBZP010000001">
    <property type="protein sequence ID" value="NYI69201.1"/>
    <property type="molecule type" value="Genomic_DNA"/>
</dbReference>
<dbReference type="Gene3D" id="3.40.640.10">
    <property type="entry name" value="Type I PLP-dependent aspartate aminotransferase-like (Major domain)"/>
    <property type="match status" value="1"/>
</dbReference>
<dbReference type="PANTHER" id="PTHR46383">
    <property type="entry name" value="ASPARTATE AMINOTRANSFERASE"/>
    <property type="match status" value="1"/>
</dbReference>
<keyword evidence="3 6" id="KW-0032">Aminotransferase</keyword>
<dbReference type="SUPFAM" id="SSF53383">
    <property type="entry name" value="PLP-dependent transferases"/>
    <property type="match status" value="1"/>
</dbReference>